<dbReference type="RefSeq" id="WP_187722365.1">
    <property type="nucleotide sequence ID" value="NZ_BAABBL010000006.1"/>
</dbReference>
<evidence type="ECO:0000259" key="4">
    <source>
        <dbReference type="Pfam" id="PF03816"/>
    </source>
</evidence>
<feature type="domain" description="Cell envelope-related transcriptional attenuator" evidence="4">
    <location>
        <begin position="181"/>
        <end position="353"/>
    </location>
</feature>
<keyword evidence="3" id="KW-0472">Membrane</keyword>
<dbReference type="InterPro" id="IPR004474">
    <property type="entry name" value="LytR_CpsA_psr"/>
</dbReference>
<evidence type="ECO:0000313" key="5">
    <source>
        <dbReference type="EMBL" id="QNP57276.1"/>
    </source>
</evidence>
<keyword evidence="3" id="KW-1133">Transmembrane helix</keyword>
<dbReference type="AlphaFoldDB" id="A0A7H0H9R0"/>
<feature type="transmembrane region" description="Helical" evidence="3">
    <location>
        <begin position="47"/>
        <end position="65"/>
    </location>
</feature>
<dbReference type="PANTHER" id="PTHR33392">
    <property type="entry name" value="POLYISOPRENYL-TEICHOIC ACID--PEPTIDOGLYCAN TEICHOIC ACID TRANSFERASE TAGU"/>
    <property type="match status" value="1"/>
</dbReference>
<protein>
    <submittedName>
        <fullName evidence="5">LCP family protein</fullName>
    </submittedName>
</protein>
<evidence type="ECO:0000256" key="3">
    <source>
        <dbReference type="SAM" id="Phobius"/>
    </source>
</evidence>
<feature type="transmembrane region" description="Helical" evidence="3">
    <location>
        <begin position="119"/>
        <end position="140"/>
    </location>
</feature>
<feature type="compositionally biased region" description="Polar residues" evidence="2">
    <location>
        <begin position="475"/>
        <end position="491"/>
    </location>
</feature>
<evidence type="ECO:0000256" key="2">
    <source>
        <dbReference type="SAM" id="MobiDB-lite"/>
    </source>
</evidence>
<comment type="similarity">
    <text evidence="1">Belongs to the LytR/CpsA/Psr (LCP) family.</text>
</comment>
<organism evidence="5 6">
    <name type="scientific">Tessaracoccus defluvii</name>
    <dbReference type="NCBI Taxonomy" id="1285901"/>
    <lineage>
        <taxon>Bacteria</taxon>
        <taxon>Bacillati</taxon>
        <taxon>Actinomycetota</taxon>
        <taxon>Actinomycetes</taxon>
        <taxon>Propionibacteriales</taxon>
        <taxon>Propionibacteriaceae</taxon>
        <taxon>Tessaracoccus</taxon>
    </lineage>
</organism>
<reference evidence="5 6" key="1">
    <citation type="submission" date="2020-08" db="EMBL/GenBank/DDBJ databases">
        <title>Genome sequence of Tessaracoccus defluvii JCM 17540T.</title>
        <authorList>
            <person name="Hyun D.-W."/>
            <person name="Bae J.-W."/>
        </authorList>
    </citation>
    <scope>NUCLEOTIDE SEQUENCE [LARGE SCALE GENOMIC DNA]</scope>
    <source>
        <strain evidence="5 6">JCM 17540</strain>
    </source>
</reference>
<proteinExistence type="inferred from homology"/>
<dbReference type="InterPro" id="IPR050922">
    <property type="entry name" value="LytR/CpsA/Psr_CW_biosynth"/>
</dbReference>
<dbReference type="Proteomes" id="UP000516117">
    <property type="component" value="Chromosome"/>
</dbReference>
<keyword evidence="3" id="KW-0812">Transmembrane</keyword>
<keyword evidence="6" id="KW-1185">Reference proteome</keyword>
<evidence type="ECO:0000256" key="1">
    <source>
        <dbReference type="ARBA" id="ARBA00006068"/>
    </source>
</evidence>
<gene>
    <name evidence="5" type="ORF">H9L22_08590</name>
</gene>
<feature type="compositionally biased region" description="Low complexity" evidence="2">
    <location>
        <begin position="451"/>
        <end position="467"/>
    </location>
</feature>
<dbReference type="KEGG" id="tdf:H9L22_08590"/>
<evidence type="ECO:0000313" key="6">
    <source>
        <dbReference type="Proteomes" id="UP000516117"/>
    </source>
</evidence>
<dbReference type="EMBL" id="CP060789">
    <property type="protein sequence ID" value="QNP57276.1"/>
    <property type="molecule type" value="Genomic_DNA"/>
</dbReference>
<dbReference type="Gene3D" id="3.40.630.190">
    <property type="entry name" value="LCP protein"/>
    <property type="match status" value="1"/>
</dbReference>
<sequence length="501" mass="52324">MTQAPLAEANAVRSRRAVGFVVMSALLPGSVQSFAGNRAIGRWATRIFGSALVLVLLIGLGLLILRGPTLGFLLTPAVALLLRIGLWILFGAWVLLLLDSWRLARPLRLPRRPRLLLTVSVLVMALLAGGVTSVASTALVGAGNVGEVFSGGGDSEVKAGRYNVLLLGADAGAGREGLRPDSINVASIDAESGRAILFGLPRNLQRVRFPESSPLRELYPDGFVCEDGACMLNGVYTLGSEHADLYPGKDAGLEAMKEAVGETLGLELNYYAMVDMAGFSSLIDAMGGIRLDIGKPIPIGGVGSKISGYIEPGENVLLDGYHALWFARSRAESSDYERMLRQKCVMSAMVAQLDPFTVATRFVDLSETGANILSTDVGRGEIATLAELALKTKDLPIAAVNFAPPLIVAAEPDFGLIRETVRQRIEESDALEEQTAKTPSPAPSAGGSVDPGTTSPAPSQTASTPAPTGGGSASVEPSPTADTDEQPTQTGDLGAVCSVSG</sequence>
<accession>A0A7H0H9R0</accession>
<dbReference type="Pfam" id="PF03816">
    <property type="entry name" value="LytR_cpsA_psr"/>
    <property type="match status" value="1"/>
</dbReference>
<feature type="region of interest" description="Disordered" evidence="2">
    <location>
        <begin position="427"/>
        <end position="501"/>
    </location>
</feature>
<dbReference type="PANTHER" id="PTHR33392:SF6">
    <property type="entry name" value="POLYISOPRENYL-TEICHOIC ACID--PEPTIDOGLYCAN TEICHOIC ACID TRANSFERASE TAGU"/>
    <property type="match status" value="1"/>
</dbReference>
<feature type="transmembrane region" description="Helical" evidence="3">
    <location>
        <begin position="77"/>
        <end position="98"/>
    </location>
</feature>
<name>A0A7H0H9R0_9ACTN</name>